<dbReference type="GeneTree" id="ENSGT00950000183144"/>
<evidence type="ECO:0000313" key="8">
    <source>
        <dbReference type="Proteomes" id="UP000246464"/>
    </source>
</evidence>
<dbReference type="Bgee" id="ENSSMAG00000019568">
    <property type="expression patterns" value="Expressed in actinopterygian pyloric caecum and 2 other cell types or tissues"/>
</dbReference>
<gene>
    <name evidence="7" type="primary">FOLR1</name>
    <name evidence="6" type="ORF">SMAX5B_013351</name>
</gene>
<dbReference type="InterPro" id="IPR018143">
    <property type="entry name" value="Folate_rcpt-like"/>
</dbReference>
<evidence type="ECO:0000256" key="3">
    <source>
        <dbReference type="ARBA" id="ARBA00023157"/>
    </source>
</evidence>
<dbReference type="Ensembl" id="ENSSMAT00000032331.2">
    <property type="protein sequence ID" value="ENSSMAP00000031937.1"/>
    <property type="gene ID" value="ENSSMAG00000019568.2"/>
</dbReference>
<evidence type="ECO:0000256" key="1">
    <source>
        <dbReference type="ARBA" id="ARBA00007932"/>
    </source>
</evidence>
<dbReference type="Proteomes" id="UP000246464">
    <property type="component" value="Chromosome 3"/>
</dbReference>
<keyword evidence="8" id="KW-1185">Reference proteome</keyword>
<feature type="domain" description="Folate receptor-like" evidence="5">
    <location>
        <begin position="23"/>
        <end position="198"/>
    </location>
</feature>
<sequence length="242" mass="28019">MWVFLSLLIALSGGALSLDKLNMCMDGKHHKVEPGREGDLYKQCSPWRDNACCTANTSTEAHNDNSYLYNFNWDHCGAMSPKCKNHFIQDTCFYECSPHLGPWIQKVDQSWRRERIVNVPLCMEDCHDWWEDCKNDTTCKTDWHTGWDWSSGNNKCPEGSKCSKWTDVFPTPKSMCEQIWSNSYLYTTDSKTSGRCMQLWFTGPNPNKKVAEYYLNNAQQHQGFNLTVLLCLAVALFSIRMY</sequence>
<name>A0A2U9B5E4_SCOMX</name>
<dbReference type="PANTHER" id="PTHR10517">
    <property type="entry name" value="FOLATE RECEPTOR"/>
    <property type="match status" value="1"/>
</dbReference>
<reference evidence="7" key="4">
    <citation type="submission" date="2025-05" db="UniProtKB">
        <authorList>
            <consortium name="Ensembl"/>
        </authorList>
    </citation>
    <scope>IDENTIFICATION</scope>
</reference>
<dbReference type="GO" id="GO:0009897">
    <property type="term" value="C:external side of plasma membrane"/>
    <property type="evidence" value="ECO:0007669"/>
    <property type="project" value="TreeGrafter"/>
</dbReference>
<dbReference type="OrthoDB" id="567542at2759"/>
<dbReference type="OMA" id="KDDFTCK"/>
<dbReference type="STRING" id="52904.ENSSMAP00000031937"/>
<feature type="chain" id="PRO_5044581835" evidence="4">
    <location>
        <begin position="18"/>
        <end position="242"/>
    </location>
</feature>
<keyword evidence="6" id="KW-0675">Receptor</keyword>
<proteinExistence type="inferred from homology"/>
<evidence type="ECO:0000256" key="4">
    <source>
        <dbReference type="SAM" id="SignalP"/>
    </source>
</evidence>
<dbReference type="Proteomes" id="UP000694558">
    <property type="component" value="Chromosome 3"/>
</dbReference>
<feature type="signal peptide" evidence="4">
    <location>
        <begin position="1"/>
        <end position="17"/>
    </location>
</feature>
<reference evidence="7" key="2">
    <citation type="submission" date="2020-05" db="EMBL/GenBank/DDBJ databases">
        <authorList>
            <person name="Moser M."/>
        </authorList>
    </citation>
    <scope>NUCLEOTIDE SEQUENCE [LARGE SCALE GENOMIC DNA]</scope>
</reference>
<evidence type="ECO:0000259" key="5">
    <source>
        <dbReference type="Pfam" id="PF03024"/>
    </source>
</evidence>
<evidence type="ECO:0000313" key="6">
    <source>
        <dbReference type="EMBL" id="AWO99150.1"/>
    </source>
</evidence>
<dbReference type="PANTHER" id="PTHR10517:SF14">
    <property type="entry name" value="FOLATE RECEPTOR 1-RELATED"/>
    <property type="match status" value="1"/>
</dbReference>
<accession>A0A2U9B5E4</accession>
<comment type="similarity">
    <text evidence="1">Belongs to the folate receptor family.</text>
</comment>
<dbReference type="EMBL" id="CP026245">
    <property type="protein sequence ID" value="AWO99150.1"/>
    <property type="molecule type" value="Genomic_DNA"/>
</dbReference>
<protein>
    <submittedName>
        <fullName evidence="7">Folate receptor gamma</fullName>
    </submittedName>
    <submittedName>
        <fullName evidence="6">Putative folate receptor beta</fullName>
    </submittedName>
</protein>
<reference evidence="6 8" key="1">
    <citation type="submission" date="2017-12" db="EMBL/GenBank/DDBJ databases">
        <title>Integrating genomic resources of turbot (Scophthalmus maximus) in depth evaluation of genetic and physical mapping variation across individuals.</title>
        <authorList>
            <person name="Martinez P."/>
        </authorList>
    </citation>
    <scope>NUCLEOTIDE SEQUENCE [LARGE SCALE GENOMIC DNA]</scope>
</reference>
<evidence type="ECO:0000256" key="2">
    <source>
        <dbReference type="ARBA" id="ARBA00022729"/>
    </source>
</evidence>
<keyword evidence="3" id="KW-1015">Disulfide bond</keyword>
<reference evidence="7" key="3">
    <citation type="submission" date="2023-05" db="EMBL/GenBank/DDBJ databases">
        <title>High-quality long-read genome of Scophthalmus maximus.</title>
        <authorList>
            <person name="Lien S."/>
            <person name="Martinez P."/>
        </authorList>
    </citation>
    <scope>NUCLEOTIDE SEQUENCE [LARGE SCALE GENOMIC DNA]</scope>
</reference>
<dbReference type="Pfam" id="PF03024">
    <property type="entry name" value="Folate_rec"/>
    <property type="match status" value="1"/>
</dbReference>
<keyword evidence="2 4" id="KW-0732">Signal</keyword>
<dbReference type="AlphaFoldDB" id="A0A2U9B5E4"/>
<evidence type="ECO:0000313" key="7">
    <source>
        <dbReference type="Ensembl" id="ENSSMAP00000031937.1"/>
    </source>
</evidence>
<dbReference type="InterPro" id="IPR004269">
    <property type="entry name" value="Folate_rcpt"/>
</dbReference>
<dbReference type="GO" id="GO:0038023">
    <property type="term" value="F:signaling receptor activity"/>
    <property type="evidence" value="ECO:0007669"/>
    <property type="project" value="TreeGrafter"/>
</dbReference>
<organism evidence="6 8">
    <name type="scientific">Scophthalmus maximus</name>
    <name type="common">Turbot</name>
    <name type="synonym">Psetta maxima</name>
    <dbReference type="NCBI Taxonomy" id="52904"/>
    <lineage>
        <taxon>Eukaryota</taxon>
        <taxon>Metazoa</taxon>
        <taxon>Chordata</taxon>
        <taxon>Craniata</taxon>
        <taxon>Vertebrata</taxon>
        <taxon>Euteleostomi</taxon>
        <taxon>Actinopterygii</taxon>
        <taxon>Neopterygii</taxon>
        <taxon>Teleostei</taxon>
        <taxon>Neoteleostei</taxon>
        <taxon>Acanthomorphata</taxon>
        <taxon>Carangaria</taxon>
        <taxon>Pleuronectiformes</taxon>
        <taxon>Pleuronectoidei</taxon>
        <taxon>Scophthalmidae</taxon>
        <taxon>Scophthalmus</taxon>
    </lineage>
</organism>